<keyword evidence="8 11" id="KW-0408">Iron</keyword>
<evidence type="ECO:0000256" key="4">
    <source>
        <dbReference type="ARBA" id="ARBA00022605"/>
    </source>
</evidence>
<proteinExistence type="inferred from homology"/>
<dbReference type="InterPro" id="IPR004313">
    <property type="entry name" value="ARD"/>
</dbReference>
<comment type="subcellular location">
    <subcellularLocation>
        <location evidence="11">Cytoplasm</location>
    </subcellularLocation>
    <subcellularLocation>
        <location evidence="11">Nucleus</location>
    </subcellularLocation>
</comment>
<dbReference type="EMBL" id="LSSL01002565">
    <property type="protein sequence ID" value="OLY81334.1"/>
    <property type="molecule type" value="Genomic_DNA"/>
</dbReference>
<feature type="binding site" evidence="11">
    <location>
        <position position="79"/>
    </location>
    <ligand>
        <name>Ni(2+)</name>
        <dbReference type="ChEBI" id="CHEBI:49786"/>
        <note>for nickel-dependent acireductone dioxygenase activity</note>
    </ligand>
</feature>
<feature type="binding site" evidence="11">
    <location>
        <position position="85"/>
    </location>
    <ligand>
        <name>Fe(2+)</name>
        <dbReference type="ChEBI" id="CHEBI:29033"/>
        <note>for iron-dependent acireductone dioxygenase activity</note>
    </ligand>
</feature>
<dbReference type="CDD" id="cd02232">
    <property type="entry name" value="cupin_ARD"/>
    <property type="match status" value="1"/>
</dbReference>
<keyword evidence="5 11" id="KW-0479">Metal-binding</keyword>
<evidence type="ECO:0000256" key="3">
    <source>
        <dbReference type="ARBA" id="ARBA00022596"/>
    </source>
</evidence>
<sequence>MKAYYYHDDGTHMTLPHIAPDRPALTPSALAAIGLHHQIITDPEMLEVICKERGYVARDTILIDNKFSEAQLSKFFEEHLHEDEEVRYVTDGEGFFDARDANDEWFRMHVSAGDLIILPAGIFHRFTPTETRYIAATRLFKDNPSWVPINRPDATDNEVRKIYEDKVTRHVPF</sequence>
<dbReference type="Proteomes" id="UP000187455">
    <property type="component" value="Unassembled WGS sequence"/>
</dbReference>
<dbReference type="GO" id="GO:0016151">
    <property type="term" value="F:nickel cation binding"/>
    <property type="evidence" value="ECO:0007669"/>
    <property type="project" value="UniProtKB-UniRule"/>
</dbReference>
<keyword evidence="9 11" id="KW-0486">Methionine biosynthesis</keyword>
<evidence type="ECO:0000256" key="1">
    <source>
        <dbReference type="ARBA" id="ARBA00000428"/>
    </source>
</evidence>
<comment type="function">
    <text evidence="11">Catalyzes 2 different reactions between oxygen and the acireductone 1,2-dihydroxy-3-keto-5-methylthiopentene (DHK-MTPene) depending upon the metal bound in the active site. Fe-containing acireductone dioxygenase (Fe-ARD) produces formate and 2-keto-4-methylthiobutyrate (KMTB), the alpha-ketoacid precursor of methionine in the methionine recycle pathway. Ni-containing acireductone dioxygenase (Ni-ARD) produces methylthiopropionate, carbon monoxide and formate, and does not lie on the methionine recycle pathway.</text>
</comment>
<comment type="catalytic activity">
    <reaction evidence="1 11">
        <text>1,2-dihydroxy-5-(methylsulfanyl)pent-1-en-3-one + O2 = 4-methylsulfanyl-2-oxobutanoate + formate + 2 H(+)</text>
        <dbReference type="Rhea" id="RHEA:24504"/>
        <dbReference type="ChEBI" id="CHEBI:15378"/>
        <dbReference type="ChEBI" id="CHEBI:15379"/>
        <dbReference type="ChEBI" id="CHEBI:15740"/>
        <dbReference type="ChEBI" id="CHEBI:16723"/>
        <dbReference type="ChEBI" id="CHEBI:49252"/>
        <dbReference type="EC" id="1.13.11.54"/>
    </reaction>
</comment>
<keyword evidence="7 11" id="KW-0560">Oxidoreductase</keyword>
<dbReference type="Pfam" id="PF03079">
    <property type="entry name" value="ARD"/>
    <property type="match status" value="1"/>
</dbReference>
<evidence type="ECO:0000313" key="13">
    <source>
        <dbReference type="Proteomes" id="UP000187455"/>
    </source>
</evidence>
<dbReference type="InterPro" id="IPR014710">
    <property type="entry name" value="RmlC-like_jellyroll"/>
</dbReference>
<dbReference type="GO" id="GO:0010309">
    <property type="term" value="F:acireductone dioxygenase [iron(II)-requiring] activity"/>
    <property type="evidence" value="ECO:0007669"/>
    <property type="project" value="UniProtKB-UniRule"/>
</dbReference>
<dbReference type="GO" id="GO:0005634">
    <property type="term" value="C:nucleus"/>
    <property type="evidence" value="ECO:0007669"/>
    <property type="project" value="UniProtKB-SubCell"/>
</dbReference>
<dbReference type="GO" id="GO:0019509">
    <property type="term" value="P:L-methionine salvage from methylthioadenosine"/>
    <property type="evidence" value="ECO:0007669"/>
    <property type="project" value="UniProtKB-UniRule"/>
</dbReference>
<organism evidence="12 13">
    <name type="scientific">Smittium mucronatum</name>
    <dbReference type="NCBI Taxonomy" id="133383"/>
    <lineage>
        <taxon>Eukaryota</taxon>
        <taxon>Fungi</taxon>
        <taxon>Fungi incertae sedis</taxon>
        <taxon>Zoopagomycota</taxon>
        <taxon>Kickxellomycotina</taxon>
        <taxon>Harpellomycetes</taxon>
        <taxon>Harpellales</taxon>
        <taxon>Legeriomycetaceae</taxon>
        <taxon>Smittium</taxon>
    </lineage>
</organism>
<keyword evidence="13" id="KW-1185">Reference proteome</keyword>
<feature type="binding site" evidence="11">
    <location>
        <position position="124"/>
    </location>
    <ligand>
        <name>Ni(2+)</name>
        <dbReference type="ChEBI" id="CHEBI:49786"/>
        <note>for nickel-dependent acireductone dioxygenase activity</note>
    </ligand>
</feature>
<comment type="cofactor">
    <cofactor evidence="11">
        <name>Fe(2+)</name>
        <dbReference type="ChEBI" id="CHEBI:29033"/>
    </cofactor>
    <cofactor evidence="11">
        <name>Ni(2+)</name>
        <dbReference type="ChEBI" id="CHEBI:49786"/>
    </cofactor>
    <text evidence="11">Binds either 1 Fe or Ni cation per monomer. Iron-binding promotes an acireductone dioxygenase reaction producing 2-keto-4-methylthiobutyrate, while nickel-binding promotes an acireductone dioxygenase reaction producing 3-(methylsulfanyl)propanoate.</text>
</comment>
<accession>A0A1R0GWQ5</accession>
<dbReference type="PANTHER" id="PTHR23418:SF0">
    <property type="entry name" value="ACIREDUCTONE DIOXYGENASE"/>
    <property type="match status" value="1"/>
</dbReference>
<dbReference type="EC" id="1.13.11.54" evidence="11"/>
<dbReference type="SUPFAM" id="SSF51182">
    <property type="entry name" value="RmlC-like cupins"/>
    <property type="match status" value="1"/>
</dbReference>
<feature type="binding site" evidence="11">
    <location>
        <position position="81"/>
    </location>
    <ligand>
        <name>Fe(2+)</name>
        <dbReference type="ChEBI" id="CHEBI:29033"/>
        <note>for iron-dependent acireductone dioxygenase activity</note>
    </ligand>
</feature>
<evidence type="ECO:0000256" key="10">
    <source>
        <dbReference type="ARBA" id="ARBA00023242"/>
    </source>
</evidence>
<dbReference type="OrthoDB" id="1867259at2759"/>
<dbReference type="AlphaFoldDB" id="A0A1R0GWQ5"/>
<feature type="binding site" evidence="11">
    <location>
        <position position="81"/>
    </location>
    <ligand>
        <name>Ni(2+)</name>
        <dbReference type="ChEBI" id="CHEBI:49786"/>
        <note>for nickel-dependent acireductone dioxygenase activity</note>
    </ligand>
</feature>
<dbReference type="GO" id="GO:0005737">
    <property type="term" value="C:cytoplasm"/>
    <property type="evidence" value="ECO:0007669"/>
    <property type="project" value="UniProtKB-SubCell"/>
</dbReference>
<evidence type="ECO:0000256" key="8">
    <source>
        <dbReference type="ARBA" id="ARBA00023004"/>
    </source>
</evidence>
<dbReference type="GO" id="GO:0005506">
    <property type="term" value="F:iron ion binding"/>
    <property type="evidence" value="ECO:0007669"/>
    <property type="project" value="UniProtKB-UniRule"/>
</dbReference>
<dbReference type="Gene3D" id="2.60.120.10">
    <property type="entry name" value="Jelly Rolls"/>
    <property type="match status" value="1"/>
</dbReference>
<gene>
    <name evidence="11" type="primary">ADI1</name>
    <name evidence="12" type="ORF">AYI68_g4563</name>
</gene>
<keyword evidence="2 11" id="KW-0963">Cytoplasm</keyword>
<evidence type="ECO:0000256" key="5">
    <source>
        <dbReference type="ARBA" id="ARBA00022723"/>
    </source>
</evidence>
<keyword evidence="3 11" id="KW-0533">Nickel</keyword>
<comment type="caution">
    <text evidence="12">The sequence shown here is derived from an EMBL/GenBank/DDBJ whole genome shotgun (WGS) entry which is preliminary data.</text>
</comment>
<evidence type="ECO:0000256" key="9">
    <source>
        <dbReference type="ARBA" id="ARBA00023167"/>
    </source>
</evidence>
<name>A0A1R0GWQ5_9FUNG</name>
<dbReference type="GO" id="GO:0010308">
    <property type="term" value="F:acireductone dioxygenase (Ni2+-requiring) activity"/>
    <property type="evidence" value="ECO:0007669"/>
    <property type="project" value="UniProtKB-UniRule"/>
</dbReference>
<evidence type="ECO:0000256" key="11">
    <source>
        <dbReference type="HAMAP-Rule" id="MF_03154"/>
    </source>
</evidence>
<dbReference type="STRING" id="133383.A0A1R0GWQ5"/>
<dbReference type="PANTHER" id="PTHR23418">
    <property type="entry name" value="ACIREDUCTONE DIOXYGENASE"/>
    <property type="match status" value="1"/>
</dbReference>
<evidence type="ECO:0000313" key="12">
    <source>
        <dbReference type="EMBL" id="OLY81334.1"/>
    </source>
</evidence>
<dbReference type="FunFam" id="2.60.120.10:FF:000099">
    <property type="entry name" value="1,2-dihydroxy-3-keto-5-methylthiopentene dioxygenase"/>
    <property type="match status" value="1"/>
</dbReference>
<comment type="catalytic activity">
    <reaction evidence="11">
        <text>1,2-dihydroxy-5-(methylsulfanyl)pent-1-en-3-one + O2 = 3-(methylsulfanyl)propanoate + CO + formate + 2 H(+)</text>
        <dbReference type="Rhea" id="RHEA:14161"/>
        <dbReference type="ChEBI" id="CHEBI:15378"/>
        <dbReference type="ChEBI" id="CHEBI:15379"/>
        <dbReference type="ChEBI" id="CHEBI:15740"/>
        <dbReference type="ChEBI" id="CHEBI:17245"/>
        <dbReference type="ChEBI" id="CHEBI:49016"/>
        <dbReference type="ChEBI" id="CHEBI:49252"/>
        <dbReference type="EC" id="1.13.11.53"/>
    </reaction>
</comment>
<keyword evidence="4 11" id="KW-0028">Amino-acid biosynthesis</keyword>
<evidence type="ECO:0000256" key="6">
    <source>
        <dbReference type="ARBA" id="ARBA00022964"/>
    </source>
</evidence>
<dbReference type="UniPathway" id="UPA00904">
    <property type="reaction ID" value="UER00878"/>
</dbReference>
<evidence type="ECO:0000256" key="2">
    <source>
        <dbReference type="ARBA" id="ARBA00022490"/>
    </source>
</evidence>
<keyword evidence="10 11" id="KW-0539">Nucleus</keyword>
<evidence type="ECO:0000256" key="7">
    <source>
        <dbReference type="ARBA" id="ARBA00023002"/>
    </source>
</evidence>
<keyword evidence="6 11" id="KW-0223">Dioxygenase</keyword>
<feature type="binding site" evidence="11">
    <location>
        <position position="79"/>
    </location>
    <ligand>
        <name>Fe(2+)</name>
        <dbReference type="ChEBI" id="CHEBI:29033"/>
        <note>for iron-dependent acireductone dioxygenase activity</note>
    </ligand>
</feature>
<protein>
    <recommendedName>
        <fullName evidence="11">Acireductone dioxygenase</fullName>
    </recommendedName>
    <alternativeName>
        <fullName evidence="11">Acireductone dioxygenase (Fe(2+)-requiring)</fullName>
        <shortName evidence="11">ARD'</shortName>
        <shortName evidence="11">Fe-ARD</shortName>
        <ecNumber evidence="11">1.13.11.54</ecNumber>
    </alternativeName>
    <alternativeName>
        <fullName evidence="11">Acireductone dioxygenase (Ni(2+)-requiring)</fullName>
        <shortName evidence="11">ARD</shortName>
        <shortName evidence="11">Ni-ARD</shortName>
        <ecNumber evidence="11">1.13.11.53</ecNumber>
    </alternativeName>
</protein>
<feature type="binding site" evidence="11">
    <location>
        <position position="85"/>
    </location>
    <ligand>
        <name>Ni(2+)</name>
        <dbReference type="ChEBI" id="CHEBI:49786"/>
        <note>for nickel-dependent acireductone dioxygenase activity</note>
    </ligand>
</feature>
<dbReference type="HAMAP" id="MF_03154">
    <property type="entry name" value="Salvage_MtnD_euk"/>
    <property type="match status" value="1"/>
</dbReference>
<dbReference type="InterPro" id="IPR027496">
    <property type="entry name" value="ARD_euk"/>
</dbReference>
<dbReference type="EC" id="1.13.11.53" evidence="11"/>
<comment type="pathway">
    <text evidence="11">Amino-acid biosynthesis; L-methionine biosynthesis via salvage pathway; L-methionine from S-methyl-5-thio-alpha-D-ribose 1-phosphate: step 5/6.</text>
</comment>
<feature type="binding site" evidence="11">
    <location>
        <position position="124"/>
    </location>
    <ligand>
        <name>Fe(2+)</name>
        <dbReference type="ChEBI" id="CHEBI:29033"/>
        <note>for iron-dependent acireductone dioxygenase activity</note>
    </ligand>
</feature>
<reference evidence="12 13" key="1">
    <citation type="journal article" date="2016" name="Mol. Biol. Evol.">
        <title>Genome-Wide Survey of Gut Fungi (Harpellales) Reveals the First Horizontally Transferred Ubiquitin Gene from a Mosquito Host.</title>
        <authorList>
            <person name="Wang Y."/>
            <person name="White M.M."/>
            <person name="Kvist S."/>
            <person name="Moncalvo J.M."/>
        </authorList>
    </citation>
    <scope>NUCLEOTIDE SEQUENCE [LARGE SCALE GENOMIC DNA]</scope>
    <source>
        <strain evidence="12 13">ALG-7-W6</strain>
    </source>
</reference>
<comment type="similarity">
    <text evidence="11">Belongs to the acireductone dioxygenase (ARD) family.</text>
</comment>
<dbReference type="InterPro" id="IPR011051">
    <property type="entry name" value="RmlC_Cupin_sf"/>
</dbReference>